<dbReference type="Proteomes" id="UP001272137">
    <property type="component" value="Unassembled WGS sequence"/>
</dbReference>
<evidence type="ECO:0000256" key="1">
    <source>
        <dbReference type="SAM" id="MobiDB-lite"/>
    </source>
</evidence>
<feature type="region of interest" description="Disordered" evidence="1">
    <location>
        <begin position="1"/>
        <end position="26"/>
    </location>
</feature>
<gene>
    <name evidence="2" type="ORF">C7S16_6080</name>
</gene>
<comment type="caution">
    <text evidence="2">The sequence shown here is derived from an EMBL/GenBank/DDBJ whole genome shotgun (WGS) entry which is preliminary data.</text>
</comment>
<dbReference type="AlphaFoldDB" id="A0AAW9CVQ4"/>
<evidence type="ECO:0000313" key="3">
    <source>
        <dbReference type="Proteomes" id="UP001272137"/>
    </source>
</evidence>
<feature type="compositionally biased region" description="Low complexity" evidence="1">
    <location>
        <begin position="1"/>
        <end position="12"/>
    </location>
</feature>
<protein>
    <submittedName>
        <fullName evidence="2">Uncharacterized protein</fullName>
    </submittedName>
</protein>
<name>A0AAW9CVQ4_BURTH</name>
<organism evidence="2 3">
    <name type="scientific">Burkholderia thailandensis</name>
    <dbReference type="NCBI Taxonomy" id="57975"/>
    <lineage>
        <taxon>Bacteria</taxon>
        <taxon>Pseudomonadati</taxon>
        <taxon>Pseudomonadota</taxon>
        <taxon>Betaproteobacteria</taxon>
        <taxon>Burkholderiales</taxon>
        <taxon>Burkholderiaceae</taxon>
        <taxon>Burkholderia</taxon>
        <taxon>pseudomallei group</taxon>
    </lineage>
</organism>
<proteinExistence type="predicted"/>
<evidence type="ECO:0000313" key="2">
    <source>
        <dbReference type="EMBL" id="MDW9251859.1"/>
    </source>
</evidence>
<dbReference type="EMBL" id="QXCT01000001">
    <property type="protein sequence ID" value="MDW9251859.1"/>
    <property type="molecule type" value="Genomic_DNA"/>
</dbReference>
<reference evidence="2" key="1">
    <citation type="submission" date="2018-08" db="EMBL/GenBank/DDBJ databases">
        <title>Identification of Burkholderia cepacia strains that express a Burkholderia pseudomallei-like capsular polysaccharide.</title>
        <authorList>
            <person name="Burtnick M.N."/>
            <person name="Vongsouvath M."/>
            <person name="Newton P."/>
            <person name="Wuthiekanun V."/>
            <person name="Limmathurotsakul D."/>
            <person name="Brett P.J."/>
            <person name="Chantratita N."/>
            <person name="Dance D.A."/>
        </authorList>
    </citation>
    <scope>NUCLEOTIDE SEQUENCE</scope>
    <source>
        <strain evidence="2">SBXCC001</strain>
    </source>
</reference>
<sequence length="61" mass="6268">MPASAAAAFAPARTCKRKPAPRGARVSFIARRASPPVAPRRQARAAPPVSGFVTSAVPLVC</sequence>
<accession>A0AAW9CVQ4</accession>